<dbReference type="PANTHER" id="PTHR47939:SF11">
    <property type="entry name" value="TETRATRICOPEPTIDE-LIKE HELICAL DOMAIN SUPERFAMILY"/>
    <property type="match status" value="1"/>
</dbReference>
<gene>
    <name evidence="1" type="ORF">GN958_ATG02330</name>
</gene>
<evidence type="ECO:0000313" key="2">
    <source>
        <dbReference type="Proteomes" id="UP000704712"/>
    </source>
</evidence>
<feature type="non-terminal residue" evidence="1">
    <location>
        <position position="281"/>
    </location>
</feature>
<organism evidence="1 2">
    <name type="scientific">Phytophthora infestans</name>
    <name type="common">Potato late blight agent</name>
    <name type="synonym">Botrytis infestans</name>
    <dbReference type="NCBI Taxonomy" id="4787"/>
    <lineage>
        <taxon>Eukaryota</taxon>
        <taxon>Sar</taxon>
        <taxon>Stramenopiles</taxon>
        <taxon>Oomycota</taxon>
        <taxon>Peronosporomycetes</taxon>
        <taxon>Peronosporales</taxon>
        <taxon>Peronosporaceae</taxon>
        <taxon>Phytophthora</taxon>
    </lineage>
</organism>
<sequence>GDLSFETSSKAYRYCTGAVPELCFVWLCLSICTKRRATMSGGMQAFRTVMSMGRRQGARQLAAGSQRAPFSAAAVSMRSAEEWMENIKLSAKKDVLIKRTKLASFLKTVTTSEQLEASKEIMKIYEQKRVDPDANAAGLFVKKALELNAPDVVFDVLEANYRIGLFLEPATLNKLLSKFLKDGEFDKVFTLHEIGHSKYNVKSTERTYDILIRAAIEQADYEKAVDFLKTAAEAQKLQRVTCNNLLFKLKDNDMQDKIDEVASLMKTAGVEPNDTTKKILH</sequence>
<dbReference type="Proteomes" id="UP000704712">
    <property type="component" value="Unassembled WGS sequence"/>
</dbReference>
<dbReference type="AlphaFoldDB" id="A0A8S9VBA7"/>
<reference evidence="1" key="1">
    <citation type="submission" date="2020-03" db="EMBL/GenBank/DDBJ databases">
        <title>Hybrid Assembly of Korean Phytophthora infestans isolates.</title>
        <authorList>
            <person name="Prokchorchik M."/>
            <person name="Lee Y."/>
            <person name="Seo J."/>
            <person name="Cho J.-H."/>
            <person name="Park Y.-E."/>
            <person name="Jang D.-C."/>
            <person name="Im J.-S."/>
            <person name="Choi J.-G."/>
            <person name="Park H.-J."/>
            <person name="Lee G.-B."/>
            <person name="Lee Y.-G."/>
            <person name="Hong S.-Y."/>
            <person name="Cho K."/>
            <person name="Sohn K.H."/>
        </authorList>
    </citation>
    <scope>NUCLEOTIDE SEQUENCE</scope>
    <source>
        <strain evidence="1">KR_2_A2</strain>
    </source>
</reference>
<accession>A0A8S9VBA7</accession>
<dbReference type="EMBL" id="JAACNO010000267">
    <property type="protein sequence ID" value="KAF4148489.1"/>
    <property type="molecule type" value="Genomic_DNA"/>
</dbReference>
<name>A0A8S9VBA7_PHYIN</name>
<protein>
    <submittedName>
        <fullName evidence="1">Uncharacterized protein</fullName>
    </submittedName>
</protein>
<proteinExistence type="predicted"/>
<comment type="caution">
    <text evidence="1">The sequence shown here is derived from an EMBL/GenBank/DDBJ whole genome shotgun (WGS) entry which is preliminary data.</text>
</comment>
<dbReference type="Gene3D" id="1.25.40.10">
    <property type="entry name" value="Tetratricopeptide repeat domain"/>
    <property type="match status" value="1"/>
</dbReference>
<dbReference type="PANTHER" id="PTHR47939">
    <property type="entry name" value="MEMBRANE-ASSOCIATED SALT-INDUCIBLE PROTEIN-LIKE"/>
    <property type="match status" value="1"/>
</dbReference>
<evidence type="ECO:0000313" key="1">
    <source>
        <dbReference type="EMBL" id="KAF4148489.1"/>
    </source>
</evidence>
<dbReference type="InterPro" id="IPR050667">
    <property type="entry name" value="PPR-containing_protein"/>
</dbReference>
<dbReference type="InterPro" id="IPR011990">
    <property type="entry name" value="TPR-like_helical_dom_sf"/>
</dbReference>